<dbReference type="InterPro" id="IPR019734">
    <property type="entry name" value="TPR_rpt"/>
</dbReference>
<sequence length="383" mass="41735">MSGVASYQRASALLDVGRDAQAVETLRAALAETPDDAALLTLLSFALRRRRDLPGALAAAEAALAAEPGRPEAHVERAETLLALLRDGDARAAAEQAVRLAPDRPSGHLVLARALAADRHFAEARAAAARGLALAPRSVEALLTVADVARDAGRRDEAEEAARTALRIDPDSEYGRWVLAMLDAERLRVRRSLRTLRDVARDNPGRPNVLSMTWPIRRLVSGLRRWLTVAVVLTCAAALIAVRFPPMLLPSRAMAATFVLFAAGFSVRLLLPAGALPWRSLRLTPPLLRRSLYARMVTAVVQTGLLIGYAVNSTTLLTVIAVVLVPVQLLLGLTAAIGAHLDDPGHLHALRDIARQLRELRAELRRWWADTRRDLRDAWRDEP</sequence>
<dbReference type="GO" id="GO:0035269">
    <property type="term" value="P:protein O-linked glycosylation via mannose"/>
    <property type="evidence" value="ECO:0007669"/>
    <property type="project" value="TreeGrafter"/>
</dbReference>
<dbReference type="Pfam" id="PF13432">
    <property type="entry name" value="TPR_16"/>
    <property type="match status" value="2"/>
</dbReference>
<dbReference type="SMART" id="SM00028">
    <property type="entry name" value="TPR"/>
    <property type="match status" value="5"/>
</dbReference>
<accession>A0A7W5AQR2</accession>
<feature type="repeat" description="TPR" evidence="1">
    <location>
        <begin position="139"/>
        <end position="172"/>
    </location>
</feature>
<feature type="transmembrane region" description="Helical" evidence="2">
    <location>
        <begin position="317"/>
        <end position="341"/>
    </location>
</feature>
<dbReference type="AlphaFoldDB" id="A0A7W5AQR2"/>
<gene>
    <name evidence="3" type="ORF">FHR83_008358</name>
</gene>
<dbReference type="PANTHER" id="PTHR44216">
    <property type="entry name" value="PROTEIN O-MANNOSYL-TRANSFERASE TMTC2"/>
    <property type="match status" value="1"/>
</dbReference>
<dbReference type="InterPro" id="IPR011990">
    <property type="entry name" value="TPR-like_helical_dom_sf"/>
</dbReference>
<keyword evidence="4" id="KW-1185">Reference proteome</keyword>
<dbReference type="InterPro" id="IPR052384">
    <property type="entry name" value="TMTC_O-mannosyltransferase"/>
</dbReference>
<dbReference type="PANTHER" id="PTHR44216:SF3">
    <property type="entry name" value="PROTEIN O-MANNOSYL-TRANSFERASE TMTC2"/>
    <property type="match status" value="1"/>
</dbReference>
<feature type="transmembrane region" description="Helical" evidence="2">
    <location>
        <begin position="251"/>
        <end position="271"/>
    </location>
</feature>
<keyword evidence="2" id="KW-0812">Transmembrane</keyword>
<keyword evidence="2" id="KW-1133">Transmembrane helix</keyword>
<dbReference type="Gene3D" id="1.25.40.10">
    <property type="entry name" value="Tetratricopeptide repeat domain"/>
    <property type="match status" value="1"/>
</dbReference>
<feature type="transmembrane region" description="Helical" evidence="2">
    <location>
        <begin position="226"/>
        <end position="245"/>
    </location>
</feature>
<dbReference type="GO" id="GO:0000030">
    <property type="term" value="F:mannosyltransferase activity"/>
    <property type="evidence" value="ECO:0007669"/>
    <property type="project" value="TreeGrafter"/>
</dbReference>
<reference evidence="3 4" key="1">
    <citation type="submission" date="2020-08" db="EMBL/GenBank/DDBJ databases">
        <title>Genomic Encyclopedia of Type Strains, Phase III (KMG-III): the genomes of soil and plant-associated and newly described type strains.</title>
        <authorList>
            <person name="Whitman W."/>
        </authorList>
    </citation>
    <scope>NUCLEOTIDE SEQUENCE [LARGE SCALE GENOMIC DNA]</scope>
    <source>
        <strain evidence="3 4">CECT 3287</strain>
    </source>
</reference>
<protein>
    <submittedName>
        <fullName evidence="3">Tetratricopeptide (TPR) repeat protein</fullName>
    </submittedName>
</protein>
<evidence type="ECO:0000256" key="2">
    <source>
        <dbReference type="SAM" id="Phobius"/>
    </source>
</evidence>
<evidence type="ECO:0000313" key="3">
    <source>
        <dbReference type="EMBL" id="MBB3100633.1"/>
    </source>
</evidence>
<feature type="transmembrane region" description="Helical" evidence="2">
    <location>
        <begin position="292"/>
        <end position="311"/>
    </location>
</feature>
<dbReference type="PROSITE" id="PS50005">
    <property type="entry name" value="TPR"/>
    <property type="match status" value="1"/>
</dbReference>
<evidence type="ECO:0000256" key="1">
    <source>
        <dbReference type="PROSITE-ProRule" id="PRU00339"/>
    </source>
</evidence>
<keyword evidence="2" id="KW-0472">Membrane</keyword>
<dbReference type="Proteomes" id="UP000590749">
    <property type="component" value="Unassembled WGS sequence"/>
</dbReference>
<dbReference type="EMBL" id="JACHXF010000027">
    <property type="protein sequence ID" value="MBB3100633.1"/>
    <property type="molecule type" value="Genomic_DNA"/>
</dbReference>
<comment type="caution">
    <text evidence="3">The sequence shown here is derived from an EMBL/GenBank/DDBJ whole genome shotgun (WGS) entry which is preliminary data.</text>
</comment>
<keyword evidence="1" id="KW-0802">TPR repeat</keyword>
<dbReference type="RefSeq" id="WP_183226680.1">
    <property type="nucleotide sequence ID" value="NZ_BMPW01000028.1"/>
</dbReference>
<organism evidence="3 4">
    <name type="scientific">Actinoplanes campanulatus</name>
    <dbReference type="NCBI Taxonomy" id="113559"/>
    <lineage>
        <taxon>Bacteria</taxon>
        <taxon>Bacillati</taxon>
        <taxon>Actinomycetota</taxon>
        <taxon>Actinomycetes</taxon>
        <taxon>Micromonosporales</taxon>
        <taxon>Micromonosporaceae</taxon>
        <taxon>Actinoplanes</taxon>
    </lineage>
</organism>
<dbReference type="SUPFAM" id="SSF48452">
    <property type="entry name" value="TPR-like"/>
    <property type="match status" value="1"/>
</dbReference>
<evidence type="ECO:0000313" key="4">
    <source>
        <dbReference type="Proteomes" id="UP000590749"/>
    </source>
</evidence>
<proteinExistence type="predicted"/>
<name>A0A7W5AQR2_9ACTN</name>